<dbReference type="KEGG" id="dci:103518997"/>
<organism evidence="1 2">
    <name type="scientific">Diaphorina citri</name>
    <name type="common">Asian citrus psyllid</name>
    <dbReference type="NCBI Taxonomy" id="121845"/>
    <lineage>
        <taxon>Eukaryota</taxon>
        <taxon>Metazoa</taxon>
        <taxon>Ecdysozoa</taxon>
        <taxon>Arthropoda</taxon>
        <taxon>Hexapoda</taxon>
        <taxon>Insecta</taxon>
        <taxon>Pterygota</taxon>
        <taxon>Neoptera</taxon>
        <taxon>Paraneoptera</taxon>
        <taxon>Hemiptera</taxon>
        <taxon>Sternorrhyncha</taxon>
        <taxon>Psylloidea</taxon>
        <taxon>Psyllidae</taxon>
        <taxon>Diaphorininae</taxon>
        <taxon>Diaphorina</taxon>
    </lineage>
</organism>
<sequence>MSSRSTSSLRDSKDKILPQFSDFSTVVLVGTLEDYRKHASYATSLSTNVLFIPTDIRGTFDKGYFAVLRNGTFIISPYHYEMDKNDHIELLGKDNSEHPFIQKLNQNYEFNINMKFVQNSLRINRRIEQFKMKYNEECDEKVFRNCTDLKPMRSDASDEDSQPGTINEFIDSFQVDNTETTIKRLAIRVSYRLV</sequence>
<dbReference type="GeneID" id="103518997"/>
<keyword evidence="1" id="KW-1185">Reference proteome</keyword>
<dbReference type="PaxDb" id="121845-A0A1S3DI08"/>
<dbReference type="AlphaFoldDB" id="A0A1S3DI08"/>
<gene>
    <name evidence="2" type="primary">LOC103518997</name>
</gene>
<evidence type="ECO:0000313" key="2">
    <source>
        <dbReference type="RefSeq" id="XP_008482298.1"/>
    </source>
</evidence>
<protein>
    <submittedName>
        <fullName evidence="2">Uncharacterized protein LOC103518997</fullName>
    </submittedName>
</protein>
<dbReference type="RefSeq" id="XP_008482298.1">
    <property type="nucleotide sequence ID" value="XM_008484076.1"/>
</dbReference>
<accession>A0A1S3DI08</accession>
<name>A0A1S3DI08_DIACI</name>
<proteinExistence type="predicted"/>
<reference evidence="2" key="1">
    <citation type="submission" date="2025-08" db="UniProtKB">
        <authorList>
            <consortium name="RefSeq"/>
        </authorList>
    </citation>
    <scope>IDENTIFICATION</scope>
</reference>
<dbReference type="Proteomes" id="UP000079169">
    <property type="component" value="Unplaced"/>
</dbReference>
<evidence type="ECO:0000313" key="1">
    <source>
        <dbReference type="Proteomes" id="UP000079169"/>
    </source>
</evidence>